<feature type="domain" description="POTRA" evidence="11">
    <location>
        <begin position="68"/>
        <end position="142"/>
    </location>
</feature>
<keyword evidence="10" id="KW-0732">Signal</keyword>
<dbReference type="EMBL" id="SNVV01000036">
    <property type="protein sequence ID" value="TDN44112.1"/>
    <property type="molecule type" value="Genomic_DNA"/>
</dbReference>
<proteinExistence type="inferred from homology"/>
<evidence type="ECO:0000256" key="6">
    <source>
        <dbReference type="ARBA" id="ARBA00022927"/>
    </source>
</evidence>
<evidence type="ECO:0000313" key="12">
    <source>
        <dbReference type="EMBL" id="TDN44112.1"/>
    </source>
</evidence>
<comment type="caution">
    <text evidence="12">The sequence shown here is derived from an EMBL/GenBank/DDBJ whole genome shotgun (WGS) entry which is preliminary data.</text>
</comment>
<protein>
    <submittedName>
        <fullName evidence="12">Hemolysin activation/secretion protein</fullName>
    </submittedName>
</protein>
<dbReference type="Pfam" id="PF03865">
    <property type="entry name" value="ShlB"/>
    <property type="match status" value="1"/>
</dbReference>
<organism evidence="12 13">
    <name type="scientific">Azoarcus indigens</name>
    <dbReference type="NCBI Taxonomy" id="29545"/>
    <lineage>
        <taxon>Bacteria</taxon>
        <taxon>Pseudomonadati</taxon>
        <taxon>Pseudomonadota</taxon>
        <taxon>Betaproteobacteria</taxon>
        <taxon>Rhodocyclales</taxon>
        <taxon>Zoogloeaceae</taxon>
        <taxon>Azoarcus</taxon>
    </lineage>
</organism>
<evidence type="ECO:0000313" key="13">
    <source>
        <dbReference type="Proteomes" id="UP000295129"/>
    </source>
</evidence>
<sequence>MRQARSSLLLTFPLALSLVCSQAHAQAAPDAGTLQREAEQAIRALPASPQPVPQPAPPMVETDKAARVTVQSFVIDGATLIAESELQALLADLRGQSLTLAELEQAAQRLAQHYRQRGWYVRVYLPVQDVTAGQLRLQVVEGRYGGVRREDAGSRADGAFVESMVTAGLAPGLPLPANALERGLLLANDLAGVRATGVLEAGDEPGTTRLLLRVEDTPFISGDIGANNHGIKSSGFAQVVGGVTLNNLSGRGDRAALRLLATERLHNVLLQYATPLGSDGWSVAVHASALDYRLGGDFLDLDATGHATAAGLALSYALVRSSESNLALTLGAEQRRFEDKNLGETLRRRQIEVYSLGLRGDAVDSLGGGGLSRGDLQLSTGRLHLADVGGDPAADAAGPRSAGGYTKVAMDVSRLQRLPLAGWQVQATLSGQLADGNLSSAEQFTLGGAYGVRAYPGNEGVGDEGALFKLELQRELGSGWQAQLFYDAGYIRQHKRTWEGWRDGSDQPNAYRLAGAGLGLSWLQATPGRWLKGWRLSAAVAAPLGDNPGESADGRNNDGSRPSQARAWVSAVAAF</sequence>
<keyword evidence="4" id="KW-1134">Transmembrane beta strand</keyword>
<evidence type="ECO:0000256" key="4">
    <source>
        <dbReference type="ARBA" id="ARBA00022452"/>
    </source>
</evidence>
<keyword evidence="13" id="KW-1185">Reference proteome</keyword>
<dbReference type="GO" id="GO:0008320">
    <property type="term" value="F:protein transmembrane transporter activity"/>
    <property type="evidence" value="ECO:0007669"/>
    <property type="project" value="TreeGrafter"/>
</dbReference>
<dbReference type="PANTHER" id="PTHR34597">
    <property type="entry name" value="SLR1661 PROTEIN"/>
    <property type="match status" value="1"/>
</dbReference>
<keyword evidence="5" id="KW-0812">Transmembrane</keyword>
<dbReference type="PANTHER" id="PTHR34597:SF1">
    <property type="entry name" value="HEME_HEMOPEXIN TRANSPORTER PROTEIN HUXB"/>
    <property type="match status" value="1"/>
</dbReference>
<feature type="region of interest" description="Disordered" evidence="9">
    <location>
        <begin position="545"/>
        <end position="564"/>
    </location>
</feature>
<dbReference type="GO" id="GO:0098046">
    <property type="term" value="C:type V protein secretion system complex"/>
    <property type="evidence" value="ECO:0007669"/>
    <property type="project" value="TreeGrafter"/>
</dbReference>
<evidence type="ECO:0000256" key="5">
    <source>
        <dbReference type="ARBA" id="ARBA00022692"/>
    </source>
</evidence>
<feature type="chain" id="PRO_5020554354" evidence="10">
    <location>
        <begin position="26"/>
        <end position="575"/>
    </location>
</feature>
<evidence type="ECO:0000256" key="1">
    <source>
        <dbReference type="ARBA" id="ARBA00004442"/>
    </source>
</evidence>
<accession>A0A4V3BKT8</accession>
<dbReference type="GO" id="GO:0009279">
    <property type="term" value="C:cell outer membrane"/>
    <property type="evidence" value="ECO:0007669"/>
    <property type="project" value="UniProtKB-SubCell"/>
</dbReference>
<keyword evidence="3" id="KW-0813">Transport</keyword>
<keyword evidence="8" id="KW-0998">Cell outer membrane</keyword>
<dbReference type="AlphaFoldDB" id="A0A4V3BKT8"/>
<keyword evidence="6" id="KW-0653">Protein transport</keyword>
<keyword evidence="7" id="KW-0472">Membrane</keyword>
<feature type="signal peptide" evidence="10">
    <location>
        <begin position="1"/>
        <end position="25"/>
    </location>
</feature>
<comment type="similarity">
    <text evidence="2">Belongs to the TPS (TC 1.B.20) family.</text>
</comment>
<dbReference type="GO" id="GO:0046819">
    <property type="term" value="P:protein secretion by the type V secretion system"/>
    <property type="evidence" value="ECO:0007669"/>
    <property type="project" value="TreeGrafter"/>
</dbReference>
<evidence type="ECO:0000256" key="2">
    <source>
        <dbReference type="ARBA" id="ARBA00009055"/>
    </source>
</evidence>
<gene>
    <name evidence="12" type="ORF">C7389_13629</name>
</gene>
<evidence type="ECO:0000256" key="3">
    <source>
        <dbReference type="ARBA" id="ARBA00022448"/>
    </source>
</evidence>
<dbReference type="InterPro" id="IPR034746">
    <property type="entry name" value="POTRA"/>
</dbReference>
<dbReference type="Gene3D" id="2.40.160.50">
    <property type="entry name" value="membrane protein fhac: a member of the omp85/tpsb transporter family"/>
    <property type="match status" value="1"/>
</dbReference>
<evidence type="ECO:0000256" key="7">
    <source>
        <dbReference type="ARBA" id="ARBA00023136"/>
    </source>
</evidence>
<comment type="subcellular location">
    <subcellularLocation>
        <location evidence="1">Cell outer membrane</location>
    </subcellularLocation>
</comment>
<dbReference type="RefSeq" id="WP_162851827.1">
    <property type="nucleotide sequence ID" value="NZ_SNVV01000036.1"/>
</dbReference>
<dbReference type="Pfam" id="PF08479">
    <property type="entry name" value="POTRA_2"/>
    <property type="match status" value="1"/>
</dbReference>
<dbReference type="InterPro" id="IPR051544">
    <property type="entry name" value="TPS_OM_transporter"/>
</dbReference>
<name>A0A4V3BKT8_9RHOO</name>
<dbReference type="PROSITE" id="PS51779">
    <property type="entry name" value="POTRA"/>
    <property type="match status" value="1"/>
</dbReference>
<evidence type="ECO:0000256" key="9">
    <source>
        <dbReference type="SAM" id="MobiDB-lite"/>
    </source>
</evidence>
<dbReference type="Proteomes" id="UP000295129">
    <property type="component" value="Unassembled WGS sequence"/>
</dbReference>
<dbReference type="Gene3D" id="3.10.20.310">
    <property type="entry name" value="membrane protein fhac"/>
    <property type="match status" value="1"/>
</dbReference>
<evidence type="ECO:0000256" key="8">
    <source>
        <dbReference type="ARBA" id="ARBA00023237"/>
    </source>
</evidence>
<dbReference type="InterPro" id="IPR005565">
    <property type="entry name" value="Hemolysn_activator_HlyB_C"/>
</dbReference>
<reference evidence="12 13" key="1">
    <citation type="submission" date="2019-03" db="EMBL/GenBank/DDBJ databases">
        <title>Genomic Encyclopedia of Type Strains, Phase IV (KMG-IV): sequencing the most valuable type-strain genomes for metagenomic binning, comparative biology and taxonomic classification.</title>
        <authorList>
            <person name="Goeker M."/>
        </authorList>
    </citation>
    <scope>NUCLEOTIDE SEQUENCE [LARGE SCALE GENOMIC DNA]</scope>
    <source>
        <strain evidence="12 13">DSM 12121</strain>
    </source>
</reference>
<dbReference type="InterPro" id="IPR013686">
    <property type="entry name" value="Polypept-transport_assoc_ShlB"/>
</dbReference>
<evidence type="ECO:0000259" key="11">
    <source>
        <dbReference type="PROSITE" id="PS51779"/>
    </source>
</evidence>
<evidence type="ECO:0000256" key="10">
    <source>
        <dbReference type="SAM" id="SignalP"/>
    </source>
</evidence>